<evidence type="ECO:0000256" key="1">
    <source>
        <dbReference type="ARBA" id="ARBA00004127"/>
    </source>
</evidence>
<evidence type="ECO:0000313" key="3">
    <source>
        <dbReference type="EMBL" id="GHI00763.1"/>
    </source>
</evidence>
<comment type="subcellular location">
    <subcellularLocation>
        <location evidence="1">Endomembrane system</location>
        <topology evidence="1">Multi-pass membrane protein</topology>
    </subcellularLocation>
</comment>
<sequence length="67" mass="7419">MTSMIYIEPVFTIAVAWIWLHELPSVVSITGGIIAVSSVFIINVLGKKKTPVQRRSANNRGILNRPN</sequence>
<feature type="transmembrane region" description="Helical" evidence="2">
    <location>
        <begin position="26"/>
        <end position="46"/>
    </location>
</feature>
<evidence type="ECO:0008006" key="5">
    <source>
        <dbReference type="Google" id="ProtNLM"/>
    </source>
</evidence>
<feature type="transmembrane region" description="Helical" evidence="2">
    <location>
        <begin position="5"/>
        <end position="20"/>
    </location>
</feature>
<organism evidence="3 4">
    <name type="scientific">Neobacillus kokaensis</name>
    <dbReference type="NCBI Taxonomy" id="2759023"/>
    <lineage>
        <taxon>Bacteria</taxon>
        <taxon>Bacillati</taxon>
        <taxon>Bacillota</taxon>
        <taxon>Bacilli</taxon>
        <taxon>Bacillales</taxon>
        <taxon>Bacillaceae</taxon>
        <taxon>Neobacillus</taxon>
    </lineage>
</organism>
<reference evidence="3 4" key="1">
    <citation type="journal article" date="2022" name="Int. J. Syst. Evol. Microbiol.">
        <title>Neobacillus kokaensis sp. nov., isolated from soil.</title>
        <authorList>
            <person name="Yuki K."/>
            <person name="Matsubara H."/>
            <person name="Yamaguchi S."/>
        </authorList>
    </citation>
    <scope>NUCLEOTIDE SEQUENCE [LARGE SCALE GENOMIC DNA]</scope>
    <source>
        <strain evidence="3 4">LOB 377</strain>
    </source>
</reference>
<evidence type="ECO:0000313" key="4">
    <source>
        <dbReference type="Proteomes" id="UP000637074"/>
    </source>
</evidence>
<keyword evidence="2" id="KW-0472">Membrane</keyword>
<gene>
    <name evidence="3" type="ORF">AM1BK_43050</name>
</gene>
<comment type="caution">
    <text evidence="3">The sequence shown here is derived from an EMBL/GenBank/DDBJ whole genome shotgun (WGS) entry which is preliminary data.</text>
</comment>
<dbReference type="InterPro" id="IPR037185">
    <property type="entry name" value="EmrE-like"/>
</dbReference>
<dbReference type="EMBL" id="BNDS01000027">
    <property type="protein sequence ID" value="GHI00763.1"/>
    <property type="molecule type" value="Genomic_DNA"/>
</dbReference>
<keyword evidence="4" id="KW-1185">Reference proteome</keyword>
<proteinExistence type="predicted"/>
<keyword evidence="2" id="KW-0812">Transmembrane</keyword>
<accession>A0ABQ3N9Y1</accession>
<protein>
    <recommendedName>
        <fullName evidence="5">EamA domain-containing protein</fullName>
    </recommendedName>
</protein>
<keyword evidence="2" id="KW-1133">Transmembrane helix</keyword>
<dbReference type="Proteomes" id="UP000637074">
    <property type="component" value="Unassembled WGS sequence"/>
</dbReference>
<dbReference type="SUPFAM" id="SSF103481">
    <property type="entry name" value="Multidrug resistance efflux transporter EmrE"/>
    <property type="match status" value="1"/>
</dbReference>
<name>A0ABQ3N9Y1_9BACI</name>
<evidence type="ECO:0000256" key="2">
    <source>
        <dbReference type="SAM" id="Phobius"/>
    </source>
</evidence>